<reference evidence="4 5" key="1">
    <citation type="journal article" date="2010" name="J. Bacteriol.">
        <title>Biochemical characterization of a novel indole prenyltransferase from Streptomyces sp. SN-593.</title>
        <authorList>
            <person name="Takahashi S."/>
            <person name="Takagi H."/>
            <person name="Toyoda A."/>
            <person name="Uramoto M."/>
            <person name="Nogawa T."/>
            <person name="Ueki M."/>
            <person name="Sakaki Y."/>
            <person name="Osada H."/>
        </authorList>
    </citation>
    <scope>NUCLEOTIDE SEQUENCE [LARGE SCALE GENOMIC DNA]</scope>
    <source>
        <strain evidence="4 5">SN-593</strain>
    </source>
</reference>
<dbReference type="SMART" id="SM00422">
    <property type="entry name" value="HTH_MERR"/>
    <property type="match status" value="1"/>
</dbReference>
<dbReference type="KEGG" id="arev:RVR_3740"/>
<dbReference type="InterPro" id="IPR009061">
    <property type="entry name" value="DNA-bd_dom_put_sf"/>
</dbReference>
<dbReference type="Gene3D" id="1.10.1660.10">
    <property type="match status" value="1"/>
</dbReference>
<dbReference type="GO" id="GO:0003677">
    <property type="term" value="F:DNA binding"/>
    <property type="evidence" value="ECO:0007669"/>
    <property type="project" value="UniProtKB-KW"/>
</dbReference>
<dbReference type="PANTHER" id="PTHR30204:SF93">
    <property type="entry name" value="HTH MERR-TYPE DOMAIN-CONTAINING PROTEIN"/>
    <property type="match status" value="1"/>
</dbReference>
<reference evidence="4 5" key="3">
    <citation type="journal article" date="2011" name="Nat. Chem. Biol.">
        <title>Reveromycin A biosynthesis uses RevG and RevJ for stereospecific spiroacetal formation.</title>
        <authorList>
            <person name="Takahashi S."/>
            <person name="Toyoda A."/>
            <person name="Sekiyama Y."/>
            <person name="Takagi H."/>
            <person name="Nogawa T."/>
            <person name="Uramoto M."/>
            <person name="Suzuki R."/>
            <person name="Koshino H."/>
            <person name="Kumano T."/>
            <person name="Panthee S."/>
            <person name="Dairi T."/>
            <person name="Ishikawa J."/>
            <person name="Ikeda H."/>
            <person name="Sakaki Y."/>
            <person name="Osada H."/>
        </authorList>
    </citation>
    <scope>NUCLEOTIDE SEQUENCE [LARGE SCALE GENOMIC DNA]</scope>
    <source>
        <strain evidence="4 5">SN-593</strain>
    </source>
</reference>
<evidence type="ECO:0000256" key="2">
    <source>
        <dbReference type="SAM" id="MobiDB-lite"/>
    </source>
</evidence>
<name>A0A7U3VNL7_9ACTN</name>
<dbReference type="PRINTS" id="PR00040">
    <property type="entry name" value="HTHMERR"/>
</dbReference>
<dbReference type="SUPFAM" id="SSF46955">
    <property type="entry name" value="Putative DNA-binding domain"/>
    <property type="match status" value="1"/>
</dbReference>
<dbReference type="PANTHER" id="PTHR30204">
    <property type="entry name" value="REDOX-CYCLING DRUG-SENSING TRANSCRIPTIONAL ACTIVATOR SOXR"/>
    <property type="match status" value="1"/>
</dbReference>
<dbReference type="InterPro" id="IPR000551">
    <property type="entry name" value="MerR-type_HTH_dom"/>
</dbReference>
<proteinExistence type="predicted"/>
<evidence type="ECO:0000256" key="1">
    <source>
        <dbReference type="ARBA" id="ARBA00023125"/>
    </source>
</evidence>
<dbReference type="EMBL" id="AP018365">
    <property type="protein sequence ID" value="BBA97812.1"/>
    <property type="molecule type" value="Genomic_DNA"/>
</dbReference>
<feature type="domain" description="HTH merR-type" evidence="3">
    <location>
        <begin position="10"/>
        <end position="78"/>
    </location>
</feature>
<dbReference type="RefSeq" id="WP_202234054.1">
    <property type="nucleotide sequence ID" value="NZ_AP018365.1"/>
</dbReference>
<dbReference type="InterPro" id="IPR047057">
    <property type="entry name" value="MerR_fam"/>
</dbReference>
<dbReference type="AlphaFoldDB" id="A0A7U3VNL7"/>
<feature type="compositionally biased region" description="Gly residues" evidence="2">
    <location>
        <begin position="266"/>
        <end position="280"/>
    </location>
</feature>
<feature type="compositionally biased region" description="Basic and acidic residues" evidence="2">
    <location>
        <begin position="281"/>
        <end position="295"/>
    </location>
</feature>
<keyword evidence="5" id="KW-1185">Reference proteome</keyword>
<protein>
    <submittedName>
        <fullName evidence="4">Putative MerR family transcriptional regulator</fullName>
    </submittedName>
</protein>
<sequence>MDDNATGPREYRVEELAEAAGIPVRTLRFYRERRLLPPPRREGRIAWYSEDHLARLRTISALLERGHTLGGIADLIAAWEHGRTLDGVAERLGLEGALSVPWSEETPVRLSPQELADYFGEDISPENLTNSLEIGYIAVDGEHVVHVSRRLLDASAALVREGVPLSAVLAAGREVRTHVDAMADLFTQVIKTHVTGDLAALSPDDAQRITESLHRLRPLAKNIVDAEMSLAMDRRVRAEIDAWMRSYAEPPFETDDAVDTDDAGTLGAGPDGDSGPGTEPGGRDRTERQPATREP</sequence>
<dbReference type="PROSITE" id="PS50937">
    <property type="entry name" value="HTH_MERR_2"/>
    <property type="match status" value="1"/>
</dbReference>
<dbReference type="Pfam" id="PF13411">
    <property type="entry name" value="MerR_1"/>
    <property type="match status" value="1"/>
</dbReference>
<organism evidence="4 5">
    <name type="scientific">Actinacidiphila reveromycinica</name>
    <dbReference type="NCBI Taxonomy" id="659352"/>
    <lineage>
        <taxon>Bacteria</taxon>
        <taxon>Bacillati</taxon>
        <taxon>Actinomycetota</taxon>
        <taxon>Actinomycetes</taxon>
        <taxon>Kitasatosporales</taxon>
        <taxon>Streptomycetaceae</taxon>
        <taxon>Actinacidiphila</taxon>
    </lineage>
</organism>
<reference evidence="4 5" key="4">
    <citation type="journal article" date="2020" name="Sci. Rep.">
        <title>beta-carboline chemical signals induce reveromycin production through a LuxR family regulator in Streptomyces sp. SN-593.</title>
        <authorList>
            <person name="Panthee S."/>
            <person name="Kito N."/>
            <person name="Hayashi T."/>
            <person name="Shimizu T."/>
            <person name="Ishikawa J."/>
            <person name="Hamamoto H."/>
            <person name="Osada H."/>
            <person name="Takahashi S."/>
        </authorList>
    </citation>
    <scope>NUCLEOTIDE SEQUENCE [LARGE SCALE GENOMIC DNA]</scope>
    <source>
        <strain evidence="4 5">SN-593</strain>
    </source>
</reference>
<dbReference type="Proteomes" id="UP000595703">
    <property type="component" value="Chromosome"/>
</dbReference>
<evidence type="ECO:0000313" key="4">
    <source>
        <dbReference type="EMBL" id="BBA97812.1"/>
    </source>
</evidence>
<evidence type="ECO:0000259" key="3">
    <source>
        <dbReference type="PROSITE" id="PS50937"/>
    </source>
</evidence>
<feature type="compositionally biased region" description="Acidic residues" evidence="2">
    <location>
        <begin position="252"/>
        <end position="262"/>
    </location>
</feature>
<dbReference type="GO" id="GO:0003700">
    <property type="term" value="F:DNA-binding transcription factor activity"/>
    <property type="evidence" value="ECO:0007669"/>
    <property type="project" value="InterPro"/>
</dbReference>
<reference evidence="4 5" key="2">
    <citation type="journal article" date="2011" name="J. Antibiot.">
        <title>Furaquinocins I and J: novel polyketide isoprenoid hybrid compounds from Streptomyces reveromyceticus SN-593.</title>
        <authorList>
            <person name="Panthee S."/>
            <person name="Takahashi S."/>
            <person name="Takagi H."/>
            <person name="Nogawa T."/>
            <person name="Oowada E."/>
            <person name="Uramoto M."/>
            <person name="Osada H."/>
        </authorList>
    </citation>
    <scope>NUCLEOTIDE SEQUENCE [LARGE SCALE GENOMIC DNA]</scope>
    <source>
        <strain evidence="4 5">SN-593</strain>
    </source>
</reference>
<evidence type="ECO:0000313" key="5">
    <source>
        <dbReference type="Proteomes" id="UP000595703"/>
    </source>
</evidence>
<accession>A0A7U3VNL7</accession>
<gene>
    <name evidence="4" type="ORF">RVR_3740</name>
</gene>
<feature type="region of interest" description="Disordered" evidence="2">
    <location>
        <begin position="250"/>
        <end position="295"/>
    </location>
</feature>
<keyword evidence="1" id="KW-0238">DNA-binding</keyword>